<dbReference type="Gene3D" id="1.20.1250.20">
    <property type="entry name" value="MFS general substrate transporter like domains"/>
    <property type="match status" value="2"/>
</dbReference>
<evidence type="ECO:0000256" key="1">
    <source>
        <dbReference type="ARBA" id="ARBA00004651"/>
    </source>
</evidence>
<dbReference type="Proteomes" id="UP001570511">
    <property type="component" value="Unassembled WGS sequence"/>
</dbReference>
<keyword evidence="3 6" id="KW-0812">Transmembrane</keyword>
<dbReference type="InterPro" id="IPR020846">
    <property type="entry name" value="MFS_dom"/>
</dbReference>
<keyword evidence="2" id="KW-1003">Cell membrane</keyword>
<feature type="transmembrane region" description="Helical" evidence="6">
    <location>
        <begin position="349"/>
        <end position="368"/>
    </location>
</feature>
<evidence type="ECO:0000256" key="2">
    <source>
        <dbReference type="ARBA" id="ARBA00022475"/>
    </source>
</evidence>
<dbReference type="InterPro" id="IPR050189">
    <property type="entry name" value="MFS_Efflux_Transporters"/>
</dbReference>
<comment type="caution">
    <text evidence="8">The sequence shown here is derived from an EMBL/GenBank/DDBJ whole genome shotgun (WGS) entry which is preliminary data.</text>
</comment>
<organism evidence="8 9">
    <name type="scientific">Halobellus rubicundus</name>
    <dbReference type="NCBI Taxonomy" id="2996466"/>
    <lineage>
        <taxon>Archaea</taxon>
        <taxon>Methanobacteriati</taxon>
        <taxon>Methanobacteriota</taxon>
        <taxon>Stenosarchaea group</taxon>
        <taxon>Halobacteria</taxon>
        <taxon>Halobacteriales</taxon>
        <taxon>Haloferacaceae</taxon>
        <taxon>Halobellus</taxon>
    </lineage>
</organism>
<keyword evidence="9" id="KW-1185">Reference proteome</keyword>
<evidence type="ECO:0000256" key="6">
    <source>
        <dbReference type="SAM" id="Phobius"/>
    </source>
</evidence>
<dbReference type="Pfam" id="PF07690">
    <property type="entry name" value="MFS_1"/>
    <property type="match status" value="1"/>
</dbReference>
<evidence type="ECO:0000313" key="8">
    <source>
        <dbReference type="EMBL" id="MFA1609412.1"/>
    </source>
</evidence>
<feature type="transmembrane region" description="Helical" evidence="6">
    <location>
        <begin position="163"/>
        <end position="195"/>
    </location>
</feature>
<dbReference type="SUPFAM" id="SSF103473">
    <property type="entry name" value="MFS general substrate transporter"/>
    <property type="match status" value="1"/>
</dbReference>
<dbReference type="InterPro" id="IPR036259">
    <property type="entry name" value="MFS_trans_sf"/>
</dbReference>
<feature type="transmembrane region" description="Helical" evidence="6">
    <location>
        <begin position="380"/>
        <end position="399"/>
    </location>
</feature>
<feature type="transmembrane region" description="Helical" evidence="6">
    <location>
        <begin position="20"/>
        <end position="40"/>
    </location>
</feature>
<dbReference type="EMBL" id="JBGNYA010000001">
    <property type="protein sequence ID" value="MFA1609412.1"/>
    <property type="molecule type" value="Genomic_DNA"/>
</dbReference>
<feature type="transmembrane region" description="Helical" evidence="6">
    <location>
        <begin position="93"/>
        <end position="119"/>
    </location>
</feature>
<evidence type="ECO:0000256" key="5">
    <source>
        <dbReference type="ARBA" id="ARBA00023136"/>
    </source>
</evidence>
<dbReference type="PROSITE" id="PS50850">
    <property type="entry name" value="MFS"/>
    <property type="match status" value="1"/>
</dbReference>
<dbReference type="AlphaFoldDB" id="A0ABD5M666"/>
<accession>A0ABD5M666</accession>
<feature type="transmembrane region" description="Helical" evidence="6">
    <location>
        <begin position="52"/>
        <end position="72"/>
    </location>
</feature>
<feature type="transmembrane region" description="Helical" evidence="6">
    <location>
        <begin position="256"/>
        <end position="276"/>
    </location>
</feature>
<evidence type="ECO:0000313" key="9">
    <source>
        <dbReference type="Proteomes" id="UP001570511"/>
    </source>
</evidence>
<dbReference type="PANTHER" id="PTHR43124">
    <property type="entry name" value="PURINE EFFLUX PUMP PBUE"/>
    <property type="match status" value="1"/>
</dbReference>
<dbReference type="PANTHER" id="PTHR43124:SF3">
    <property type="entry name" value="CHLORAMPHENICOL EFFLUX PUMP RV0191"/>
    <property type="match status" value="1"/>
</dbReference>
<reference evidence="8 9" key="1">
    <citation type="submission" date="2024-08" db="EMBL/GenBank/DDBJ databases">
        <title>Halobellus sp. MBLA0158 whole genome sequence.</title>
        <authorList>
            <person name="Hwang C.Y."/>
            <person name="Cho E.-S."/>
            <person name="Seo M.-J."/>
        </authorList>
    </citation>
    <scope>NUCLEOTIDE SEQUENCE [LARGE SCALE GENOMIC DNA]</scope>
    <source>
        <strain evidence="8 9">MBLA0158</strain>
    </source>
</reference>
<feature type="transmembrane region" description="Helical" evidence="6">
    <location>
        <begin position="225"/>
        <end position="244"/>
    </location>
</feature>
<dbReference type="GO" id="GO:0005886">
    <property type="term" value="C:plasma membrane"/>
    <property type="evidence" value="ECO:0007669"/>
    <property type="project" value="UniProtKB-SubCell"/>
</dbReference>
<name>A0ABD5M666_9EURY</name>
<sequence length="405" mass="41713">MSVVASIGREARALLGDGKARPFVAIAGTWGTLLGARMIYPVLLPYFRETYGLSLSVAGLLVTVLWLGSALGQLPGGILADRYSERSVMTAGTVVVAVAIAAVVSAPSALFLFAATALVGVGQSLYPIARITMLADLYPDRIGSALGATMATGDLGQTVLPPIAAAIAAAVAWQAGLGFIAPLLVVAAVALWAALPRSADADAGGVDELSTDTARRVLAELRRQNVVLIAFILFLYILIWQAFTGLYPTYLVEEKGLASATASLLFSLFFAVGVVVKPVAGATYDRVGLRWSLVAVLAGPVVGFAILPLVEGLPALVAVTALVSPMLGSGAITQSYFSDAFSDSVRGTGLGVVRTATATLGAAGPVLFGTLADRGYFDEGYWLIGGVILVVIVLTLRIADGDGEQ</sequence>
<feature type="transmembrane region" description="Helical" evidence="6">
    <location>
        <begin position="316"/>
        <end position="337"/>
    </location>
</feature>
<feature type="domain" description="Major facilitator superfamily (MFS) profile" evidence="7">
    <location>
        <begin position="1"/>
        <end position="403"/>
    </location>
</feature>
<dbReference type="InterPro" id="IPR011701">
    <property type="entry name" value="MFS"/>
</dbReference>
<keyword evidence="5 6" id="KW-0472">Membrane</keyword>
<keyword evidence="4 6" id="KW-1133">Transmembrane helix</keyword>
<evidence type="ECO:0000256" key="3">
    <source>
        <dbReference type="ARBA" id="ARBA00022692"/>
    </source>
</evidence>
<evidence type="ECO:0000259" key="7">
    <source>
        <dbReference type="PROSITE" id="PS50850"/>
    </source>
</evidence>
<dbReference type="RefSeq" id="WP_372386455.1">
    <property type="nucleotide sequence ID" value="NZ_JBGNYA010000001.1"/>
</dbReference>
<comment type="subcellular location">
    <subcellularLocation>
        <location evidence="1">Cell membrane</location>
        <topology evidence="1">Multi-pass membrane protein</topology>
    </subcellularLocation>
</comment>
<feature type="transmembrane region" description="Helical" evidence="6">
    <location>
        <begin position="288"/>
        <end position="310"/>
    </location>
</feature>
<proteinExistence type="predicted"/>
<gene>
    <name evidence="8" type="ORF">OS889_00130</name>
</gene>
<evidence type="ECO:0000256" key="4">
    <source>
        <dbReference type="ARBA" id="ARBA00022989"/>
    </source>
</evidence>
<protein>
    <submittedName>
        <fullName evidence="8">Nitrate/nitrite transporter</fullName>
    </submittedName>
</protein>